<gene>
    <name evidence="2" type="ORF">NVIE_001920</name>
</gene>
<feature type="transmembrane region" description="Helical" evidence="1">
    <location>
        <begin position="33"/>
        <end position="52"/>
    </location>
</feature>
<name>A0A060HG90_9ARCH</name>
<dbReference type="EMBL" id="CP007536">
    <property type="protein sequence ID" value="AIC14375.1"/>
    <property type="molecule type" value="Genomic_DNA"/>
</dbReference>
<proteinExistence type="predicted"/>
<evidence type="ECO:0000313" key="2">
    <source>
        <dbReference type="EMBL" id="AIC14375.1"/>
    </source>
</evidence>
<keyword evidence="1" id="KW-1133">Transmembrane helix</keyword>
<dbReference type="KEGG" id="nvn:NVIE_001920"/>
<protein>
    <submittedName>
        <fullName evidence="2">Uncharacterized protein</fullName>
    </submittedName>
</protein>
<dbReference type="Proteomes" id="UP000027093">
    <property type="component" value="Chromosome"/>
</dbReference>
<organism evidence="2 3">
    <name type="scientific">Nitrososphaera viennensis EN76</name>
    <dbReference type="NCBI Taxonomy" id="926571"/>
    <lineage>
        <taxon>Archaea</taxon>
        <taxon>Nitrososphaerota</taxon>
        <taxon>Nitrososphaeria</taxon>
        <taxon>Nitrososphaerales</taxon>
        <taxon>Nitrososphaeraceae</taxon>
        <taxon>Nitrososphaera</taxon>
    </lineage>
</organism>
<dbReference type="AlphaFoldDB" id="A0A060HG90"/>
<keyword evidence="1" id="KW-0812">Transmembrane</keyword>
<accession>A0A060HG90</accession>
<dbReference type="HOGENOM" id="CLU_1590793_0_0_2"/>
<keyword evidence="3" id="KW-1185">Reference proteome</keyword>
<evidence type="ECO:0000313" key="3">
    <source>
        <dbReference type="Proteomes" id="UP000027093"/>
    </source>
</evidence>
<keyword evidence="1" id="KW-0472">Membrane</keyword>
<sequence>MPELESIYQDALFSIMLYMSANNNNNNSNKTKFSILAIAIVASAAIAIIMQMTSYATAQQQNSSTIVRVQKTVMSAPAPVTAQGHPTHQVVFALPLRDDGRIWSGTVTFTASKPIEIEVMHRYNPAVAPTAEYGQPPVAVINGTTITYSHMTGIVDTPILSGDSPISSGTFDFTGSALLFHKRSGEPFTVTYTIDAVAKTLTQ</sequence>
<evidence type="ECO:0000256" key="1">
    <source>
        <dbReference type="SAM" id="Phobius"/>
    </source>
</evidence>
<reference evidence="2 3" key="1">
    <citation type="journal article" date="2014" name="Int. J. Syst. Evol. Microbiol.">
        <title>Nitrososphaera viennensis gen. nov., sp. nov., an aerobic and mesophilic, ammonia-oxidizing archaeon from soil and a member of the archaeal phylum Thaumarchaeota.</title>
        <authorList>
            <person name="Stieglmeier M."/>
            <person name="Klingl A."/>
            <person name="Alves R.J."/>
            <person name="Rittmann S.K."/>
            <person name="Melcher M."/>
            <person name="Leisch N."/>
            <person name="Schleper C."/>
        </authorList>
    </citation>
    <scope>NUCLEOTIDE SEQUENCE [LARGE SCALE GENOMIC DNA]</scope>
    <source>
        <strain evidence="2">EN76</strain>
    </source>
</reference>